<dbReference type="AlphaFoldDB" id="A0A918E7X9"/>
<feature type="compositionally biased region" description="Pro residues" evidence="1">
    <location>
        <begin position="12"/>
        <end position="30"/>
    </location>
</feature>
<keyword evidence="4" id="KW-1185">Reference proteome</keyword>
<sequence length="328" mass="35576">MSTNDPDRDWFAPPPSQPTQPPQPTPPPQGAPSGQGTPSQGPQRPQPPLAPARPRRGQRQPFSPGAPPPRPRRGTAPFPDQQVWPPPQSRSVSTATQPIPAIPSAGPLPPSTPPPPPAEDVPSAVPTPPPAPAAAAVRPRRRRGRTLLLGVGAVVVFTLGMGLPTADRYLFYKSGQPSETVHVVPVGQQVTYEHVTWLAVIKPTPPPAGTTHTTPDKQWLQITVTRKAADETGTLLTGRPELTVRDKSQRTWQVEIVEDNLPTDKHEVHRAYDYSALAVVPKAVAGEVELHLEPNITYRSDTPTEKLLQVTPEDEEKAARNDVLIFRR</sequence>
<evidence type="ECO:0000313" key="4">
    <source>
        <dbReference type="Proteomes" id="UP000660745"/>
    </source>
</evidence>
<feature type="compositionally biased region" description="Low complexity" evidence="1">
    <location>
        <begin position="31"/>
        <end position="43"/>
    </location>
</feature>
<comment type="caution">
    <text evidence="3">The sequence shown here is derived from an EMBL/GenBank/DDBJ whole genome shotgun (WGS) entry which is preliminary data.</text>
</comment>
<feature type="transmembrane region" description="Helical" evidence="2">
    <location>
        <begin position="147"/>
        <end position="166"/>
    </location>
</feature>
<evidence type="ECO:0000256" key="2">
    <source>
        <dbReference type="SAM" id="Phobius"/>
    </source>
</evidence>
<reference evidence="3" key="1">
    <citation type="journal article" date="2014" name="Int. J. Syst. Evol. Microbiol.">
        <title>Complete genome sequence of Corynebacterium casei LMG S-19264T (=DSM 44701T), isolated from a smear-ripened cheese.</title>
        <authorList>
            <consortium name="US DOE Joint Genome Institute (JGI-PGF)"/>
            <person name="Walter F."/>
            <person name="Albersmeier A."/>
            <person name="Kalinowski J."/>
            <person name="Ruckert C."/>
        </authorList>
    </citation>
    <scope>NUCLEOTIDE SEQUENCE</scope>
    <source>
        <strain evidence="3">CGMCC 4.7430</strain>
    </source>
</reference>
<name>A0A918E7X9_9ACTN</name>
<accession>A0A918E7X9</accession>
<dbReference type="RefSeq" id="WP_189141366.1">
    <property type="nucleotide sequence ID" value="NZ_BMNK01000009.1"/>
</dbReference>
<proteinExistence type="predicted"/>
<dbReference type="Proteomes" id="UP000660745">
    <property type="component" value="Unassembled WGS sequence"/>
</dbReference>
<keyword evidence="2" id="KW-1133">Transmembrane helix</keyword>
<evidence type="ECO:0000313" key="3">
    <source>
        <dbReference type="EMBL" id="GGP10926.1"/>
    </source>
</evidence>
<feature type="compositionally biased region" description="Basic and acidic residues" evidence="1">
    <location>
        <begin position="1"/>
        <end position="10"/>
    </location>
</feature>
<organism evidence="3 4">
    <name type="scientific">Nonomuraea glycinis</name>
    <dbReference type="NCBI Taxonomy" id="2047744"/>
    <lineage>
        <taxon>Bacteria</taxon>
        <taxon>Bacillati</taxon>
        <taxon>Actinomycetota</taxon>
        <taxon>Actinomycetes</taxon>
        <taxon>Streptosporangiales</taxon>
        <taxon>Streptosporangiaceae</taxon>
        <taxon>Nonomuraea</taxon>
    </lineage>
</organism>
<feature type="region of interest" description="Disordered" evidence="1">
    <location>
        <begin position="1"/>
        <end position="140"/>
    </location>
</feature>
<reference evidence="3" key="2">
    <citation type="submission" date="2020-09" db="EMBL/GenBank/DDBJ databases">
        <authorList>
            <person name="Sun Q."/>
            <person name="Zhou Y."/>
        </authorList>
    </citation>
    <scope>NUCLEOTIDE SEQUENCE</scope>
    <source>
        <strain evidence="3">CGMCC 4.7430</strain>
    </source>
</reference>
<keyword evidence="2" id="KW-0812">Transmembrane</keyword>
<evidence type="ECO:0000256" key="1">
    <source>
        <dbReference type="SAM" id="MobiDB-lite"/>
    </source>
</evidence>
<dbReference type="EMBL" id="BMNK01000009">
    <property type="protein sequence ID" value="GGP10926.1"/>
    <property type="molecule type" value="Genomic_DNA"/>
</dbReference>
<protein>
    <submittedName>
        <fullName evidence="3">Uncharacterized protein</fullName>
    </submittedName>
</protein>
<feature type="compositionally biased region" description="Pro residues" evidence="1">
    <location>
        <begin position="106"/>
        <end position="132"/>
    </location>
</feature>
<keyword evidence="2" id="KW-0472">Membrane</keyword>
<gene>
    <name evidence="3" type="ORF">GCM10012278_52530</name>
</gene>